<keyword evidence="2" id="KW-0812">Transmembrane</keyword>
<evidence type="ECO:0000259" key="4">
    <source>
        <dbReference type="Pfam" id="PF03865"/>
    </source>
</evidence>
<evidence type="ECO:0000256" key="2">
    <source>
        <dbReference type="ARBA" id="ARBA00022692"/>
    </source>
</evidence>
<dbReference type="RefSeq" id="WP_208725345.1">
    <property type="nucleotide sequence ID" value="NZ_CP024636.1"/>
</dbReference>
<dbReference type="KEGG" id="ppho:CTZ24_09025"/>
<protein>
    <submittedName>
        <fullName evidence="8">Peptide ABC transporter permease</fullName>
    </submittedName>
    <submittedName>
        <fullName evidence="7">ShlB/FhaC/HecB family hemolysin secretion/activation protein</fullName>
    </submittedName>
</protein>
<evidence type="ECO:0000313" key="9">
    <source>
        <dbReference type="Proteomes" id="UP000424872"/>
    </source>
</evidence>
<keyword evidence="3" id="KW-0998">Cell outer membrane</keyword>
<dbReference type="InterPro" id="IPR035251">
    <property type="entry name" value="ShlB_POTRA"/>
</dbReference>
<evidence type="ECO:0000256" key="1">
    <source>
        <dbReference type="ARBA" id="ARBA00022452"/>
    </source>
</evidence>
<gene>
    <name evidence="8" type="ORF">CTZ24_09025</name>
    <name evidence="7" type="ORF">Q3404_06090</name>
</gene>
<keyword evidence="1" id="KW-0472">Membrane</keyword>
<dbReference type="EMBL" id="CP024636">
    <property type="protein sequence ID" value="QGR06545.1"/>
    <property type="molecule type" value="Genomic_DNA"/>
</dbReference>
<dbReference type="AlphaFoldDB" id="A0AAP9H4H0"/>
<dbReference type="InterPro" id="IPR005565">
    <property type="entry name" value="Hemolysn_activator_HlyB_C"/>
</dbReference>
<feature type="domain" description="Haemolysin activator HlyB C-terminal" evidence="4">
    <location>
        <begin position="202"/>
        <end position="516"/>
    </location>
</feature>
<reference evidence="7" key="3">
    <citation type="submission" date="2023-07" db="EMBL/GenBank/DDBJ databases">
        <title>The extreme plant-growth-promoting properties of Pantoea phytobeneficialis PF55 revealed by functional and genomic analysis.</title>
        <authorList>
            <person name="Nascimento F.X."/>
            <person name="Marcio R.J."/>
        </authorList>
    </citation>
    <scope>NUCLEOTIDE SEQUENCE</scope>
    <source>
        <strain evidence="7">PF55</strain>
    </source>
</reference>
<dbReference type="GO" id="GO:0098046">
    <property type="term" value="C:type V protein secretion system complex"/>
    <property type="evidence" value="ECO:0007669"/>
    <property type="project" value="TreeGrafter"/>
</dbReference>
<dbReference type="GO" id="GO:0008320">
    <property type="term" value="F:protein transmembrane transporter activity"/>
    <property type="evidence" value="ECO:0007669"/>
    <property type="project" value="TreeGrafter"/>
</dbReference>
<accession>A0AAP9H4H0</accession>
<name>A0AAP9H4H0_9GAMM</name>
<dbReference type="PIRSF" id="PIRSF029745">
    <property type="entry name" value="FhaC"/>
    <property type="match status" value="1"/>
</dbReference>
<dbReference type="InterPro" id="IPR013686">
    <property type="entry name" value="Polypept-transport_assoc_ShlB"/>
</dbReference>
<evidence type="ECO:0000259" key="6">
    <source>
        <dbReference type="Pfam" id="PF17287"/>
    </source>
</evidence>
<keyword evidence="10" id="KW-1185">Reference proteome</keyword>
<dbReference type="InterPro" id="IPR027282">
    <property type="entry name" value="TPS"/>
</dbReference>
<feature type="domain" description="ShlB POTRA" evidence="6">
    <location>
        <begin position="147"/>
        <end position="197"/>
    </location>
</feature>
<proteinExistence type="predicted"/>
<dbReference type="Pfam" id="PF03865">
    <property type="entry name" value="ShlB"/>
    <property type="match status" value="1"/>
</dbReference>
<dbReference type="Pfam" id="PF17287">
    <property type="entry name" value="POTRA_3"/>
    <property type="match status" value="1"/>
</dbReference>
<dbReference type="GO" id="GO:0046819">
    <property type="term" value="P:protein secretion by the type V secretion system"/>
    <property type="evidence" value="ECO:0007669"/>
    <property type="project" value="TreeGrafter"/>
</dbReference>
<dbReference type="InterPro" id="IPR051544">
    <property type="entry name" value="TPS_OM_transporter"/>
</dbReference>
<feature type="domain" description="Polypeptide-transport-associated ShlB-type" evidence="5">
    <location>
        <begin position="81"/>
        <end position="146"/>
    </location>
</feature>
<evidence type="ECO:0000313" key="8">
    <source>
        <dbReference type="EMBL" id="QGR06545.1"/>
    </source>
</evidence>
<evidence type="ECO:0000259" key="5">
    <source>
        <dbReference type="Pfam" id="PF08479"/>
    </source>
</evidence>
<reference evidence="8" key="2">
    <citation type="journal article" date="2020" name="Environ. Microbiol.">
        <title>The extreme plant-growth-promoting properties of Pantoea phytobeneficialis MSR2 revealed by functional and genomic analysis.</title>
        <authorList>
            <person name="Nascimento F.X."/>
            <person name="Hernandez A.G."/>
            <person name="Glick B.R."/>
            <person name="Rossi M.J."/>
        </authorList>
    </citation>
    <scope>NUCLEOTIDE SEQUENCE</scope>
    <source>
        <strain evidence="8">MSR2</strain>
    </source>
</reference>
<dbReference type="Gene3D" id="3.10.20.310">
    <property type="entry name" value="membrane protein fhac"/>
    <property type="match status" value="1"/>
</dbReference>
<dbReference type="Gene3D" id="2.40.160.50">
    <property type="entry name" value="membrane protein fhac: a member of the omp85/tpsb transporter family"/>
    <property type="match status" value="1"/>
</dbReference>
<keyword evidence="1" id="KW-1134">Transmembrane beta strand</keyword>
<dbReference type="Pfam" id="PF08479">
    <property type="entry name" value="POTRA_2"/>
    <property type="match status" value="1"/>
</dbReference>
<evidence type="ECO:0000256" key="3">
    <source>
        <dbReference type="ARBA" id="ARBA00023237"/>
    </source>
</evidence>
<dbReference type="Proteomes" id="UP001171299">
    <property type="component" value="Unassembled WGS sequence"/>
</dbReference>
<dbReference type="PANTHER" id="PTHR34597:SF3">
    <property type="entry name" value="OUTER MEMBRANE TRANSPORTER CDIB"/>
    <property type="match status" value="1"/>
</dbReference>
<reference evidence="9" key="1">
    <citation type="submission" date="2017-11" db="EMBL/GenBank/DDBJ databases">
        <title>Genome sequence of Pantoea sp. MSR2.</title>
        <authorList>
            <person name="Nascimento F.X."/>
        </authorList>
    </citation>
    <scope>NUCLEOTIDE SEQUENCE [LARGE SCALE GENOMIC DNA]</scope>
    <source>
        <strain evidence="9">MSR2</strain>
    </source>
</reference>
<evidence type="ECO:0000313" key="10">
    <source>
        <dbReference type="Proteomes" id="UP001171299"/>
    </source>
</evidence>
<organism evidence="8 9">
    <name type="scientific">Pantoea phytobeneficialis</name>
    <dbReference type="NCBI Taxonomy" id="2052056"/>
    <lineage>
        <taxon>Bacteria</taxon>
        <taxon>Pseudomonadati</taxon>
        <taxon>Pseudomonadota</taxon>
        <taxon>Gammaproteobacteria</taxon>
        <taxon>Enterobacterales</taxon>
        <taxon>Erwiniaceae</taxon>
        <taxon>Pantoea</taxon>
    </lineage>
</organism>
<dbReference type="EMBL" id="JAUOOM010000004">
    <property type="protein sequence ID" value="MDO6406144.1"/>
    <property type="molecule type" value="Genomic_DNA"/>
</dbReference>
<evidence type="ECO:0000313" key="7">
    <source>
        <dbReference type="EMBL" id="MDO6406144.1"/>
    </source>
</evidence>
<sequence length="552" mass="62167">MKNTLRPLLTSLILGVSEQVAAEVDLNRLVKAQQDLENSTRQENKLVKKDVYSKVEGSVINSIDFPAEENCVELDALIINNDFLNDANIKKIKSQIAGRCLGTAGIETLANTLQDYYINAGYVTTRIQIPSQDLATRKLVVDVVPGRIENILIKDNDIRKWILPFTSGQILNVRDIEQGVEVLQKVPGLNIEINIEPGSKAGYSNVVMSTGRLTNWNARTWINNWGDKATGKYLLGGAGYLYNLSKMNDVFWLSGTTNADRKSGRYNSISSYYSIPYGYWDYEIFYSNSHSRQLINIGPYGFNYIGDSESLSLKAARTVYRDRDKKVALSAELLRRNVAYKLEDVELALQKRNMTNLRLGINFKRNMPGAILDTTLSYQRFFPWLGAEETPDMQSGDVSKQSNVLNLDINYTRLVNVLWTDAYYELRLGAQYSPDALTLQDQFSIGDRWNVRGFENSAGLYSDKGIYSQNTLNFITGFSNLEWYLGTDFGAIFKGNNQRDGIDYQQLLGATVGLKGSIKALGYDVSLSKPLLYPQSVNADKVNFNLNISYQF</sequence>
<dbReference type="PANTHER" id="PTHR34597">
    <property type="entry name" value="SLR1661 PROTEIN"/>
    <property type="match status" value="1"/>
</dbReference>
<dbReference type="Proteomes" id="UP000424872">
    <property type="component" value="Chromosome"/>
</dbReference>